<protein>
    <recommendedName>
        <fullName evidence="3">DUF1792 domain-containing protein</fullName>
    </recommendedName>
</protein>
<reference evidence="1" key="1">
    <citation type="submission" date="2023-06" db="EMBL/GenBank/DDBJ databases">
        <title>Cytophagales bacterium Strain LB-30, isolated from soil.</title>
        <authorList>
            <person name="Liu B."/>
        </authorList>
    </citation>
    <scope>NUCLEOTIDE SEQUENCE</scope>
    <source>
        <strain evidence="1">LB-30</strain>
    </source>
</reference>
<evidence type="ECO:0000313" key="1">
    <source>
        <dbReference type="EMBL" id="MDN4164863.1"/>
    </source>
</evidence>
<accession>A0ABT8F332</accession>
<evidence type="ECO:0008006" key="3">
    <source>
        <dbReference type="Google" id="ProtNLM"/>
    </source>
</evidence>
<dbReference type="EMBL" id="JAUHJS010000002">
    <property type="protein sequence ID" value="MDN4164863.1"/>
    <property type="molecule type" value="Genomic_DNA"/>
</dbReference>
<sequence>MIQTRSTLETYHRVSNLFAGNKRAFYSRFGDGDVFIMMGKDQQNHKASPALTQELIEAFDIKHPAYLKGLSINYPNEKGMSNGLFARFSTNQMMADFIESRFGIPENYQFENPVFLHYLAVFNPKLANTFLNDHVRNKKKMYIGTIPKEQAERLLGKIDYHIATPARDSYYTIDEWWPKVLENIHQVELVIPATGMATRVINKRLWEMDIPLQSIDIGSIVDVLDGRNTRKWIRLAGHRIDNVLLDKSVKTLSRRAWYWYKEAFYQIRLLIKG</sequence>
<keyword evidence="2" id="KW-1185">Reference proteome</keyword>
<dbReference type="RefSeq" id="WP_320003387.1">
    <property type="nucleotide sequence ID" value="NZ_JAUHJS010000002.1"/>
</dbReference>
<proteinExistence type="predicted"/>
<gene>
    <name evidence="1" type="ORF">QWY31_05080</name>
</gene>
<dbReference type="Proteomes" id="UP001168552">
    <property type="component" value="Unassembled WGS sequence"/>
</dbReference>
<comment type="caution">
    <text evidence="1">The sequence shown here is derived from an EMBL/GenBank/DDBJ whole genome shotgun (WGS) entry which is preliminary data.</text>
</comment>
<evidence type="ECO:0000313" key="2">
    <source>
        <dbReference type="Proteomes" id="UP001168552"/>
    </source>
</evidence>
<name>A0ABT8F332_9BACT</name>
<organism evidence="1 2">
    <name type="scientific">Shiella aurantiaca</name>
    <dbReference type="NCBI Taxonomy" id="3058365"/>
    <lineage>
        <taxon>Bacteria</taxon>
        <taxon>Pseudomonadati</taxon>
        <taxon>Bacteroidota</taxon>
        <taxon>Cytophagia</taxon>
        <taxon>Cytophagales</taxon>
        <taxon>Shiellaceae</taxon>
        <taxon>Shiella</taxon>
    </lineage>
</organism>